<dbReference type="PANTHER" id="PTHR46098:SF1">
    <property type="entry name" value="TRNA (CYTOSINE(38)-C(5))-METHYLTRANSFERASE"/>
    <property type="match status" value="1"/>
</dbReference>
<keyword evidence="7" id="KW-1185">Reference proteome</keyword>
<dbReference type="Gene3D" id="3.90.120.10">
    <property type="entry name" value="DNA Methylase, subunit A, domain 2"/>
    <property type="match status" value="1"/>
</dbReference>
<dbReference type="PROSITE" id="PS51679">
    <property type="entry name" value="SAM_MT_C5"/>
    <property type="match status" value="1"/>
</dbReference>
<dbReference type="Gene3D" id="3.40.50.150">
    <property type="entry name" value="Vaccinia Virus protein VP39"/>
    <property type="match status" value="1"/>
</dbReference>
<dbReference type="GO" id="GO:0008168">
    <property type="term" value="F:methyltransferase activity"/>
    <property type="evidence" value="ECO:0007669"/>
    <property type="project" value="UniProtKB-KW"/>
</dbReference>
<keyword evidence="3 4" id="KW-0949">S-adenosyl-L-methionine</keyword>
<dbReference type="InterPro" id="IPR050750">
    <property type="entry name" value="C5-MTase"/>
</dbReference>
<feature type="active site" evidence="4">
    <location>
        <position position="76"/>
    </location>
</feature>
<dbReference type="SUPFAM" id="SSF53335">
    <property type="entry name" value="S-adenosyl-L-methionine-dependent methyltransferases"/>
    <property type="match status" value="1"/>
</dbReference>
<dbReference type="InterPro" id="IPR001525">
    <property type="entry name" value="C5_MeTfrase"/>
</dbReference>
<keyword evidence="2 4" id="KW-0808">Transferase</keyword>
<dbReference type="EMBL" id="CAACVG010012337">
    <property type="protein sequence ID" value="VEN60102.1"/>
    <property type="molecule type" value="Genomic_DNA"/>
</dbReference>
<dbReference type="Pfam" id="PF00145">
    <property type="entry name" value="DNA_methylase"/>
    <property type="match status" value="1"/>
</dbReference>
<evidence type="ECO:0000256" key="2">
    <source>
        <dbReference type="ARBA" id="ARBA00022679"/>
    </source>
</evidence>
<proteinExistence type="inferred from homology"/>
<sequence>MNVLELYSGIGGMHLALKKSGVEGEIISSLEINTTAIEIYKHNFPETNLKNANIEGLTAEFVKKLNVNTILMSPPCQPFTRNGLQNDINDKRTASFLHVLSLLKDLDIKNILIENVKGFETSKMRDILVTTLSESGYTFQEFLLSPQQFGIPNSRLRYYCLAKKLPERFSFQITDLRQSLPGNAETTECFPISSILEDNVNEKFYLSDSILEKYCNIFDICYKHSKRSCCFTKAYGRFIEGTGSIFTDRTEEEVEKVYLEVNQLTDPVTKVKLLRSLGLRFFTPKEVCRLMSFPDSFSFPNHISDKKKYMVLGNSINVKVVSELIKLLNS</sequence>
<gene>
    <name evidence="6" type="ORF">CALMAC_LOCUS17897</name>
</gene>
<dbReference type="OrthoDB" id="414133at2759"/>
<protein>
    <recommendedName>
        <fullName evidence="8">DNA methyltransferase 2</fullName>
    </recommendedName>
</protein>
<dbReference type="AlphaFoldDB" id="A0A653DKR6"/>
<reference evidence="6 7" key="1">
    <citation type="submission" date="2019-01" db="EMBL/GenBank/DDBJ databases">
        <authorList>
            <person name="Sayadi A."/>
        </authorList>
    </citation>
    <scope>NUCLEOTIDE SEQUENCE [LARGE SCALE GENOMIC DNA]</scope>
</reference>
<keyword evidence="1 4" id="KW-0489">Methyltransferase</keyword>
<dbReference type="GO" id="GO:0032259">
    <property type="term" value="P:methylation"/>
    <property type="evidence" value="ECO:0007669"/>
    <property type="project" value="UniProtKB-KW"/>
</dbReference>
<evidence type="ECO:0000313" key="6">
    <source>
        <dbReference type="EMBL" id="VEN60102.1"/>
    </source>
</evidence>
<name>A0A653DKR6_CALMS</name>
<organism evidence="6 7">
    <name type="scientific">Callosobruchus maculatus</name>
    <name type="common">Southern cowpea weevil</name>
    <name type="synonym">Pulse bruchid</name>
    <dbReference type="NCBI Taxonomy" id="64391"/>
    <lineage>
        <taxon>Eukaryota</taxon>
        <taxon>Metazoa</taxon>
        <taxon>Ecdysozoa</taxon>
        <taxon>Arthropoda</taxon>
        <taxon>Hexapoda</taxon>
        <taxon>Insecta</taxon>
        <taxon>Pterygota</taxon>
        <taxon>Neoptera</taxon>
        <taxon>Endopterygota</taxon>
        <taxon>Coleoptera</taxon>
        <taxon>Polyphaga</taxon>
        <taxon>Cucujiformia</taxon>
        <taxon>Chrysomeloidea</taxon>
        <taxon>Chrysomelidae</taxon>
        <taxon>Bruchinae</taxon>
        <taxon>Bruchini</taxon>
        <taxon>Callosobruchus</taxon>
    </lineage>
</organism>
<dbReference type="Proteomes" id="UP000410492">
    <property type="component" value="Unassembled WGS sequence"/>
</dbReference>
<evidence type="ECO:0000313" key="7">
    <source>
        <dbReference type="Proteomes" id="UP000410492"/>
    </source>
</evidence>
<dbReference type="InterPro" id="IPR029063">
    <property type="entry name" value="SAM-dependent_MTases_sf"/>
</dbReference>
<dbReference type="PRINTS" id="PR00105">
    <property type="entry name" value="C5METTRFRASE"/>
</dbReference>
<accession>A0A653DKR6</accession>
<evidence type="ECO:0000256" key="3">
    <source>
        <dbReference type="ARBA" id="ARBA00022691"/>
    </source>
</evidence>
<comment type="similarity">
    <text evidence="4 5">Belongs to the class I-like SAM-binding methyltransferase superfamily. C5-methyltransferase family.</text>
</comment>
<dbReference type="PANTHER" id="PTHR46098">
    <property type="entry name" value="TRNA (CYTOSINE(38)-C(5))-METHYLTRANSFERASE"/>
    <property type="match status" value="1"/>
</dbReference>
<evidence type="ECO:0008006" key="8">
    <source>
        <dbReference type="Google" id="ProtNLM"/>
    </source>
</evidence>
<evidence type="ECO:0000256" key="4">
    <source>
        <dbReference type="PROSITE-ProRule" id="PRU01016"/>
    </source>
</evidence>
<evidence type="ECO:0000256" key="1">
    <source>
        <dbReference type="ARBA" id="ARBA00022603"/>
    </source>
</evidence>
<dbReference type="GO" id="GO:0005634">
    <property type="term" value="C:nucleus"/>
    <property type="evidence" value="ECO:0007669"/>
    <property type="project" value="TreeGrafter"/>
</dbReference>
<dbReference type="NCBIfam" id="TIGR00675">
    <property type="entry name" value="dcm"/>
    <property type="match status" value="1"/>
</dbReference>
<evidence type="ECO:0000256" key="5">
    <source>
        <dbReference type="RuleBase" id="RU000416"/>
    </source>
</evidence>